<reference evidence="2 3" key="1">
    <citation type="submission" date="2020-08" db="EMBL/GenBank/DDBJ databases">
        <title>Sequencing the genomes of 1000 actinobacteria strains.</title>
        <authorList>
            <person name="Klenk H.-P."/>
        </authorList>
    </citation>
    <scope>NUCLEOTIDE SEQUENCE [LARGE SCALE GENOMIC DNA]</scope>
    <source>
        <strain evidence="2 3">DSM 45518</strain>
    </source>
</reference>
<feature type="region of interest" description="Disordered" evidence="1">
    <location>
        <begin position="312"/>
        <end position="332"/>
    </location>
</feature>
<evidence type="ECO:0000313" key="3">
    <source>
        <dbReference type="Proteomes" id="UP000542742"/>
    </source>
</evidence>
<evidence type="ECO:0000256" key="1">
    <source>
        <dbReference type="SAM" id="MobiDB-lite"/>
    </source>
</evidence>
<gene>
    <name evidence="2" type="ORF">BKA14_001141</name>
</gene>
<name>A0A7W7CPR7_9ACTN</name>
<dbReference type="RefSeq" id="WP_203722003.1">
    <property type="nucleotide sequence ID" value="NZ_BOMC01000009.1"/>
</dbReference>
<dbReference type="PROSITE" id="PS51257">
    <property type="entry name" value="PROKAR_LIPOPROTEIN"/>
    <property type="match status" value="1"/>
</dbReference>
<proteinExistence type="predicted"/>
<protein>
    <recommendedName>
        <fullName evidence="4">Multidrug efflux pump subunit AcrA (Membrane-fusion protein)</fullName>
    </recommendedName>
</protein>
<keyword evidence="3" id="KW-1185">Reference proteome</keyword>
<dbReference type="Proteomes" id="UP000542742">
    <property type="component" value="Unassembled WGS sequence"/>
</dbReference>
<feature type="region of interest" description="Disordered" evidence="1">
    <location>
        <begin position="185"/>
        <end position="228"/>
    </location>
</feature>
<dbReference type="Gene3D" id="2.40.420.20">
    <property type="match status" value="1"/>
</dbReference>
<organism evidence="2 3">
    <name type="scientific">Paractinoplanes abujensis</name>
    <dbReference type="NCBI Taxonomy" id="882441"/>
    <lineage>
        <taxon>Bacteria</taxon>
        <taxon>Bacillati</taxon>
        <taxon>Actinomycetota</taxon>
        <taxon>Actinomycetes</taxon>
        <taxon>Micromonosporales</taxon>
        <taxon>Micromonosporaceae</taxon>
        <taxon>Paractinoplanes</taxon>
    </lineage>
</organism>
<sequence length="332" mass="33514">MDSRRVTGVGTAAMLAAVLCGCDAGGESVATPGLEARGTVLTTVKPTRQDLSNQISLSGSVTINPVFGIVAPTDGELRFLDKTPSKVPAVRPKWVATVWDDDGAPRRINIPRGSILAGRLMDDRSDVTAGMPIISAKHSGYGIVAEIDSAQAYRISGAITDVRAQIKNGPGPFPCTALGTIAALPAGSIPEPPPPTTAPTTGPSGAPPVAQPEQPADTGGGNDGSEATGMRLVCTPPAGVKLINGATVTLQVITERAAKVMVLPVEAVAGVQGKGKVDIVGADQQRKTVDVVLGLTDGKVVQIKSGLKGNETIAVPGPDLPAAPDGGKGPNG</sequence>
<evidence type="ECO:0008006" key="4">
    <source>
        <dbReference type="Google" id="ProtNLM"/>
    </source>
</evidence>
<dbReference type="EMBL" id="JACHMF010000001">
    <property type="protein sequence ID" value="MBB4690993.1"/>
    <property type="molecule type" value="Genomic_DNA"/>
</dbReference>
<feature type="compositionally biased region" description="Low complexity" evidence="1">
    <location>
        <begin position="316"/>
        <end position="325"/>
    </location>
</feature>
<evidence type="ECO:0000313" key="2">
    <source>
        <dbReference type="EMBL" id="MBB4690993.1"/>
    </source>
</evidence>
<accession>A0A7W7CPR7</accession>
<comment type="caution">
    <text evidence="2">The sequence shown here is derived from an EMBL/GenBank/DDBJ whole genome shotgun (WGS) entry which is preliminary data.</text>
</comment>
<dbReference type="AlphaFoldDB" id="A0A7W7CPR7"/>